<reference evidence="4" key="1">
    <citation type="submission" date="2016-10" db="EMBL/GenBank/DDBJ databases">
        <authorList>
            <person name="Varghese N."/>
            <person name="Submissions S."/>
        </authorList>
    </citation>
    <scope>NUCLEOTIDE SEQUENCE [LARGE SCALE GENOMIC DNA]</scope>
    <source>
        <strain evidence="4">DSM 3669</strain>
    </source>
</reference>
<dbReference type="Pfam" id="PF01464">
    <property type="entry name" value="SLT"/>
    <property type="match status" value="1"/>
</dbReference>
<name>A0A1I6E8A8_9FIRM</name>
<sequence length="189" mass="21872">MNARRRRLNKFRFIFLLLLVASVLNFTSIMKIFYPLPYRDMIFEYSAKASIDPFFMAAVIKAESSFDPDAVSPKDARGLMQIMPETGQWIAQQINLHPFHPDLLFDPETNIRLGAWYIANLEDEFAGNKIMVLAAYNGGRGNVRKWLKENKISGGIGDIDAIPFPETKHFVKKVLWNYKIYTWIYGDKK</sequence>
<dbReference type="PROSITE" id="PS00922">
    <property type="entry name" value="TRANSGLYCOSYLASE"/>
    <property type="match status" value="1"/>
</dbReference>
<evidence type="ECO:0000259" key="2">
    <source>
        <dbReference type="Pfam" id="PF01464"/>
    </source>
</evidence>
<dbReference type="GO" id="GO:0016020">
    <property type="term" value="C:membrane"/>
    <property type="evidence" value="ECO:0007669"/>
    <property type="project" value="InterPro"/>
</dbReference>
<dbReference type="InterPro" id="IPR023346">
    <property type="entry name" value="Lysozyme-like_dom_sf"/>
</dbReference>
<comment type="similarity">
    <text evidence="1">Belongs to the transglycosylase Slt family.</text>
</comment>
<dbReference type="CDD" id="cd16896">
    <property type="entry name" value="LT_Slt70-like"/>
    <property type="match status" value="1"/>
</dbReference>
<dbReference type="PANTHER" id="PTHR37423">
    <property type="entry name" value="SOLUBLE LYTIC MUREIN TRANSGLYCOSYLASE-RELATED"/>
    <property type="match status" value="1"/>
</dbReference>
<evidence type="ECO:0000313" key="3">
    <source>
        <dbReference type="EMBL" id="SFR13965.1"/>
    </source>
</evidence>
<dbReference type="GO" id="GO:0000270">
    <property type="term" value="P:peptidoglycan metabolic process"/>
    <property type="evidence" value="ECO:0007669"/>
    <property type="project" value="InterPro"/>
</dbReference>
<dbReference type="Proteomes" id="UP000199584">
    <property type="component" value="Unassembled WGS sequence"/>
</dbReference>
<accession>A0A1I6E8A8</accession>
<dbReference type="OrthoDB" id="9815002at2"/>
<dbReference type="Gene3D" id="1.10.530.10">
    <property type="match status" value="1"/>
</dbReference>
<keyword evidence="4" id="KW-1185">Reference proteome</keyword>
<evidence type="ECO:0000313" key="4">
    <source>
        <dbReference type="Proteomes" id="UP000199584"/>
    </source>
</evidence>
<proteinExistence type="inferred from homology"/>
<dbReference type="InterPro" id="IPR008258">
    <property type="entry name" value="Transglycosylase_SLT_dom_1"/>
</dbReference>
<dbReference type="GO" id="GO:0008933">
    <property type="term" value="F:peptidoglycan lytic transglycosylase activity"/>
    <property type="evidence" value="ECO:0007669"/>
    <property type="project" value="InterPro"/>
</dbReference>
<dbReference type="EMBL" id="FOYM01000029">
    <property type="protein sequence ID" value="SFR13965.1"/>
    <property type="molecule type" value="Genomic_DNA"/>
</dbReference>
<dbReference type="SUPFAM" id="SSF53955">
    <property type="entry name" value="Lysozyme-like"/>
    <property type="match status" value="1"/>
</dbReference>
<organism evidence="3 4">
    <name type="scientific">Desulfoscipio geothermicus DSM 3669</name>
    <dbReference type="NCBI Taxonomy" id="1121426"/>
    <lineage>
        <taxon>Bacteria</taxon>
        <taxon>Bacillati</taxon>
        <taxon>Bacillota</taxon>
        <taxon>Clostridia</taxon>
        <taxon>Eubacteriales</taxon>
        <taxon>Desulfallaceae</taxon>
        <taxon>Desulfoscipio</taxon>
    </lineage>
</organism>
<dbReference type="PANTHER" id="PTHR37423:SF2">
    <property type="entry name" value="MEMBRANE-BOUND LYTIC MUREIN TRANSGLYCOSYLASE C"/>
    <property type="match status" value="1"/>
</dbReference>
<dbReference type="InterPro" id="IPR000189">
    <property type="entry name" value="Transglyc_AS"/>
</dbReference>
<gene>
    <name evidence="3" type="ORF">SAMN05660706_12937</name>
</gene>
<protein>
    <submittedName>
        <fullName evidence="3">Soluble lytic murein transglycosylase</fullName>
    </submittedName>
</protein>
<evidence type="ECO:0000256" key="1">
    <source>
        <dbReference type="ARBA" id="ARBA00007734"/>
    </source>
</evidence>
<feature type="domain" description="Transglycosylase SLT" evidence="2">
    <location>
        <begin position="41"/>
        <end position="152"/>
    </location>
</feature>
<dbReference type="STRING" id="39060.SAMN05660706_12937"/>
<dbReference type="AlphaFoldDB" id="A0A1I6E8A8"/>